<dbReference type="OrthoDB" id="3197444at2"/>
<accession>A0A6M5UNE3</accession>
<evidence type="ECO:0000313" key="1">
    <source>
        <dbReference type="EMBL" id="QJW38708.1"/>
    </source>
</evidence>
<dbReference type="RefSeq" id="WP_154800653.1">
    <property type="nucleotide sequence ID" value="NZ_CP052758.1"/>
</dbReference>
<dbReference type="KEGG" id="cprt:FIC82_020175"/>
<sequence>MSAIIRAAFDYRRQVREQFQDLLEARYAAAVNDCNTVLLNARGREARIDPFSLFYGPRVRVDAYASPELREWFANHGRQTFAQFEQQYLEPEPANEQPDETPWSAAS</sequence>
<dbReference type="AlphaFoldDB" id="A0A6M5UNE3"/>
<dbReference type="EMBL" id="CP052758">
    <property type="protein sequence ID" value="QJW38708.1"/>
    <property type="molecule type" value="Genomic_DNA"/>
</dbReference>
<name>A0A6M5UNE3_9MICO</name>
<evidence type="ECO:0000313" key="2">
    <source>
        <dbReference type="Proteomes" id="UP000451354"/>
    </source>
</evidence>
<protein>
    <submittedName>
        <fullName evidence="1">Uncharacterized protein</fullName>
    </submittedName>
</protein>
<geneLocation type="plasmid" evidence="1 2">
    <name>pCPRO01</name>
</geneLocation>
<keyword evidence="1" id="KW-0614">Plasmid</keyword>
<dbReference type="Proteomes" id="UP000451354">
    <property type="component" value="Plasmid pCPRO01"/>
</dbReference>
<organism evidence="1 2">
    <name type="scientific">Cellulosimicrobium protaetiae</name>
    <dbReference type="NCBI Taxonomy" id="2587808"/>
    <lineage>
        <taxon>Bacteria</taxon>
        <taxon>Bacillati</taxon>
        <taxon>Actinomycetota</taxon>
        <taxon>Actinomycetes</taxon>
        <taxon>Micrococcales</taxon>
        <taxon>Promicromonosporaceae</taxon>
        <taxon>Cellulosimicrobium</taxon>
    </lineage>
</organism>
<keyword evidence="2" id="KW-1185">Reference proteome</keyword>
<proteinExistence type="predicted"/>
<reference evidence="2" key="1">
    <citation type="journal article" date="2022" name="Int. J. Syst. Evol. Microbiol.">
        <title>Cellulosimicrobium protaetiae sp. nov., isolated from the gut of the larva of Protaetia brevitarsis seulensis.</title>
        <authorList>
            <person name="Le Han H."/>
            <person name="Nguyen T.T.H."/>
            <person name="Li Z."/>
            <person name="Shin N.R."/>
            <person name="Kim S.G."/>
        </authorList>
    </citation>
    <scope>NUCLEOTIDE SEQUENCE [LARGE SCALE GENOMIC DNA]</scope>
    <source>
        <strain evidence="2">BI34</strain>
    </source>
</reference>
<gene>
    <name evidence="1" type="ORF">FIC82_020175</name>
</gene>